<feature type="region of interest" description="Disordered" evidence="1">
    <location>
        <begin position="20"/>
        <end position="336"/>
    </location>
</feature>
<dbReference type="Proteomes" id="UP000799766">
    <property type="component" value="Unassembled WGS sequence"/>
</dbReference>
<gene>
    <name evidence="3" type="ORF">BDY21DRAFT_412575</name>
</gene>
<dbReference type="SMART" id="SM00460">
    <property type="entry name" value="TGc"/>
    <property type="match status" value="1"/>
</dbReference>
<evidence type="ECO:0000313" key="4">
    <source>
        <dbReference type="Proteomes" id="UP000799766"/>
    </source>
</evidence>
<name>A0A6A6PDS3_9PEZI</name>
<feature type="compositionally biased region" description="Polar residues" evidence="1">
    <location>
        <begin position="197"/>
        <end position="208"/>
    </location>
</feature>
<dbReference type="PANTHER" id="PTHR46333:SF5">
    <property type="entry name" value="TRANSGLUTAMINASE-LIKE DOMAIN-CONTAINING PROTEIN"/>
    <property type="match status" value="1"/>
</dbReference>
<feature type="compositionally biased region" description="Polar residues" evidence="1">
    <location>
        <begin position="60"/>
        <end position="72"/>
    </location>
</feature>
<feature type="compositionally biased region" description="Low complexity" evidence="1">
    <location>
        <begin position="153"/>
        <end position="177"/>
    </location>
</feature>
<dbReference type="InterPro" id="IPR052557">
    <property type="entry name" value="CAP/Cytokinesis_protein"/>
</dbReference>
<dbReference type="SUPFAM" id="SSF54001">
    <property type="entry name" value="Cysteine proteinases"/>
    <property type="match status" value="1"/>
</dbReference>
<feature type="compositionally biased region" description="Pro residues" evidence="1">
    <location>
        <begin position="184"/>
        <end position="195"/>
    </location>
</feature>
<evidence type="ECO:0000259" key="2">
    <source>
        <dbReference type="SMART" id="SM00460"/>
    </source>
</evidence>
<sequence>MAEDSTPMTSIRARIAALNIDQVGAHPSTTSPPPSYDQAVATKKTRPPPPPPPAAKRADSTPNAPASTNRIGNQPDGGTTPRRDVLSAPGLNRSTTGSSTNSASAPAPALPPRPAKSPRVEAAAPALPPRRPSAQLSTNGGGGLDVRRGSIESASSTVSGQSWVSSNGTSTGSTGSTQRVKAPPFDPSKLPPLPPKRTQTSGEQNETKANGRAPLKPTISSPALRKASYTAAEKVRERSPPPPSLPSRPALPARKSTTEQQQAAQPPRRLPPRSALSWGMNKSTEEAPSIPTARPGQIPDVSQQGADGTGAPPPVPFASRPNLDAINASKPKVGAGGETTSCLKCRDFSAADAHAARFPRESIPSTDVGWLSQQLTAPFASATDKARAIFTWLHHNIAYDYENFFAGTVRGSTPAGTVASGKAVCEGYAGLFAALALPAGLEAMVVGGHGKGYSHKALAPGSPAPPFAGNHAWNAVRIDGGEWKLIDACWGAGHIRGPEKGGPGYTKRFAPNMFTADNIEFGERHFPEDPTKFFRLDGRTPAWEEYILADVGADGDGTQPTMFGSPSSDHGLDQRSFLPACKRVKTYDPSGPAVVRFQFTKVCRHWDPVRNGKGAPYLMTLSVGGRDGRKKQYVPFEQSPDGFYWYLDVPRAELGAPGERIGVYAVTSFDGRDGRGLSAQEFKQKTGRCMRDLRRPA</sequence>
<feature type="compositionally biased region" description="Low complexity" evidence="1">
    <location>
        <begin position="247"/>
        <end position="277"/>
    </location>
</feature>
<dbReference type="GO" id="GO:0005737">
    <property type="term" value="C:cytoplasm"/>
    <property type="evidence" value="ECO:0007669"/>
    <property type="project" value="TreeGrafter"/>
</dbReference>
<reference evidence="3" key="1">
    <citation type="journal article" date="2020" name="Stud. Mycol.">
        <title>101 Dothideomycetes genomes: a test case for predicting lifestyles and emergence of pathogens.</title>
        <authorList>
            <person name="Haridas S."/>
            <person name="Albert R."/>
            <person name="Binder M."/>
            <person name="Bloem J."/>
            <person name="Labutti K."/>
            <person name="Salamov A."/>
            <person name="Andreopoulos B."/>
            <person name="Baker S."/>
            <person name="Barry K."/>
            <person name="Bills G."/>
            <person name="Bluhm B."/>
            <person name="Cannon C."/>
            <person name="Castanera R."/>
            <person name="Culley D."/>
            <person name="Daum C."/>
            <person name="Ezra D."/>
            <person name="Gonzalez J."/>
            <person name="Henrissat B."/>
            <person name="Kuo A."/>
            <person name="Liang C."/>
            <person name="Lipzen A."/>
            <person name="Lutzoni F."/>
            <person name="Magnuson J."/>
            <person name="Mondo S."/>
            <person name="Nolan M."/>
            <person name="Ohm R."/>
            <person name="Pangilinan J."/>
            <person name="Park H.-J."/>
            <person name="Ramirez L."/>
            <person name="Alfaro M."/>
            <person name="Sun H."/>
            <person name="Tritt A."/>
            <person name="Yoshinaga Y."/>
            <person name="Zwiers L.-H."/>
            <person name="Turgeon B."/>
            <person name="Goodwin S."/>
            <person name="Spatafora J."/>
            <person name="Crous P."/>
            <person name="Grigoriev I."/>
        </authorList>
    </citation>
    <scope>NUCLEOTIDE SEQUENCE</scope>
    <source>
        <strain evidence="3">ATCC 16933</strain>
    </source>
</reference>
<proteinExistence type="predicted"/>
<accession>A0A6A6PDS3</accession>
<dbReference type="Gene3D" id="3.10.620.30">
    <property type="match status" value="1"/>
</dbReference>
<dbReference type="AlphaFoldDB" id="A0A6A6PDS3"/>
<evidence type="ECO:0000256" key="1">
    <source>
        <dbReference type="SAM" id="MobiDB-lite"/>
    </source>
</evidence>
<dbReference type="EMBL" id="MU001670">
    <property type="protein sequence ID" value="KAF2462128.1"/>
    <property type="molecule type" value="Genomic_DNA"/>
</dbReference>
<organism evidence="3 4">
    <name type="scientific">Lineolata rhizophorae</name>
    <dbReference type="NCBI Taxonomy" id="578093"/>
    <lineage>
        <taxon>Eukaryota</taxon>
        <taxon>Fungi</taxon>
        <taxon>Dikarya</taxon>
        <taxon>Ascomycota</taxon>
        <taxon>Pezizomycotina</taxon>
        <taxon>Dothideomycetes</taxon>
        <taxon>Dothideomycetes incertae sedis</taxon>
        <taxon>Lineolatales</taxon>
        <taxon>Lineolataceae</taxon>
        <taxon>Lineolata</taxon>
    </lineage>
</organism>
<dbReference type="InterPro" id="IPR002931">
    <property type="entry name" value="Transglutaminase-like"/>
</dbReference>
<protein>
    <recommendedName>
        <fullName evidence="2">Transglutaminase-like domain-containing protein</fullName>
    </recommendedName>
</protein>
<evidence type="ECO:0000313" key="3">
    <source>
        <dbReference type="EMBL" id="KAF2462128.1"/>
    </source>
</evidence>
<dbReference type="PANTHER" id="PTHR46333">
    <property type="entry name" value="CYTOKINESIS PROTEIN 3"/>
    <property type="match status" value="1"/>
</dbReference>
<dbReference type="OrthoDB" id="6129702at2759"/>
<keyword evidence="4" id="KW-1185">Reference proteome</keyword>
<feature type="compositionally biased region" description="Low complexity" evidence="1">
    <location>
        <begin position="90"/>
        <end position="107"/>
    </location>
</feature>
<dbReference type="Pfam" id="PF01841">
    <property type="entry name" value="Transglut_core"/>
    <property type="match status" value="1"/>
</dbReference>
<dbReference type="InterPro" id="IPR038765">
    <property type="entry name" value="Papain-like_cys_pep_sf"/>
</dbReference>
<feature type="domain" description="Transglutaminase-like" evidence="2">
    <location>
        <begin position="417"/>
        <end position="490"/>
    </location>
</feature>